<dbReference type="AlphaFoldDB" id="A0A7Z7JE45"/>
<dbReference type="Proteomes" id="UP000257139">
    <property type="component" value="Chromosome CBM2594_b"/>
</dbReference>
<feature type="region of interest" description="Disordered" evidence="1">
    <location>
        <begin position="66"/>
        <end position="87"/>
    </location>
</feature>
<organism evidence="2 3">
    <name type="scientific">Cupriavidus taiwanensis</name>
    <dbReference type="NCBI Taxonomy" id="164546"/>
    <lineage>
        <taxon>Bacteria</taxon>
        <taxon>Pseudomonadati</taxon>
        <taxon>Pseudomonadota</taxon>
        <taxon>Betaproteobacteria</taxon>
        <taxon>Burkholderiales</taxon>
        <taxon>Burkholderiaceae</taxon>
        <taxon>Cupriavidus</taxon>
    </lineage>
</organism>
<evidence type="ECO:0000313" key="2">
    <source>
        <dbReference type="EMBL" id="SPC21750.1"/>
    </source>
</evidence>
<reference evidence="2 3" key="1">
    <citation type="submission" date="2018-01" db="EMBL/GenBank/DDBJ databases">
        <authorList>
            <person name="Clerissi C."/>
        </authorList>
    </citation>
    <scope>NUCLEOTIDE SEQUENCE [LARGE SCALE GENOMIC DNA]</scope>
    <source>
        <strain evidence="2">Cupriavidus taiwanensis STM 6021</strain>
    </source>
</reference>
<protein>
    <submittedName>
        <fullName evidence="2">Uncharacterized protein</fullName>
    </submittedName>
</protein>
<evidence type="ECO:0000313" key="3">
    <source>
        <dbReference type="Proteomes" id="UP000257139"/>
    </source>
</evidence>
<evidence type="ECO:0000256" key="1">
    <source>
        <dbReference type="SAM" id="MobiDB-lite"/>
    </source>
</evidence>
<sequence>MVAGLAKKRGRDHAWRICRRREGLYRAQSRHNLFQPNNHTVSVAKLPQSSYIRFAPLCRRTHPPPALVPMMARHPRQPAWHGDAHHR</sequence>
<accession>A0A7Z7JE45</accession>
<dbReference type="EMBL" id="LT978514">
    <property type="protein sequence ID" value="SPC21750.1"/>
    <property type="molecule type" value="Genomic_DNA"/>
</dbReference>
<proteinExistence type="predicted"/>
<name>A0A7Z7JE45_9BURK</name>
<gene>
    <name evidence="2" type="ORF">CBM2594_B10771</name>
</gene>